<reference evidence="8" key="3">
    <citation type="submission" date="2025-04" db="UniProtKB">
        <authorList>
            <consortium name="RefSeq"/>
        </authorList>
    </citation>
    <scope>IDENTIFICATION</scope>
    <source>
        <strain evidence="8">CBS 781.70</strain>
    </source>
</reference>
<feature type="region of interest" description="Disordered" evidence="5">
    <location>
        <begin position="48"/>
        <end position="82"/>
    </location>
</feature>
<dbReference type="GO" id="GO:0010772">
    <property type="term" value="P:meiotic DNA recombinase assembly involved in reciprocal meiotic recombination"/>
    <property type="evidence" value="ECO:0007669"/>
    <property type="project" value="TreeGrafter"/>
</dbReference>
<dbReference type="EMBL" id="ML975159">
    <property type="protein sequence ID" value="KAF1811997.1"/>
    <property type="molecule type" value="Genomic_DNA"/>
</dbReference>
<evidence type="ECO:0000313" key="6">
    <source>
        <dbReference type="EMBL" id="KAF1811997.1"/>
    </source>
</evidence>
<evidence type="ECO:0000256" key="2">
    <source>
        <dbReference type="ARBA" id="ARBA00022763"/>
    </source>
</evidence>
<protein>
    <recommendedName>
        <fullName evidence="9">Swi5-domain-containing protein</fullName>
    </recommendedName>
</protein>
<keyword evidence="2" id="KW-0227">DNA damage</keyword>
<dbReference type="Pfam" id="PF07061">
    <property type="entry name" value="Swi5"/>
    <property type="match status" value="1"/>
</dbReference>
<gene>
    <name evidence="6 8" type="ORF">P152DRAFT_458949</name>
</gene>
<evidence type="ECO:0000256" key="3">
    <source>
        <dbReference type="ARBA" id="ARBA00023204"/>
    </source>
</evidence>
<evidence type="ECO:0000256" key="5">
    <source>
        <dbReference type="SAM" id="MobiDB-lite"/>
    </source>
</evidence>
<evidence type="ECO:0000313" key="7">
    <source>
        <dbReference type="Proteomes" id="UP000504638"/>
    </source>
</evidence>
<dbReference type="PANTHER" id="PTHR28529">
    <property type="entry name" value="DNA REPAIR PROTEIN SWI5 HOMOLOG"/>
    <property type="match status" value="1"/>
</dbReference>
<dbReference type="OrthoDB" id="255837at2759"/>
<keyword evidence="7" id="KW-1185">Reference proteome</keyword>
<organism evidence="6">
    <name type="scientific">Eremomyces bilateralis CBS 781.70</name>
    <dbReference type="NCBI Taxonomy" id="1392243"/>
    <lineage>
        <taxon>Eukaryota</taxon>
        <taxon>Fungi</taxon>
        <taxon>Dikarya</taxon>
        <taxon>Ascomycota</taxon>
        <taxon>Pezizomycotina</taxon>
        <taxon>Dothideomycetes</taxon>
        <taxon>Dothideomycetes incertae sedis</taxon>
        <taxon>Eremomycetales</taxon>
        <taxon>Eremomycetaceae</taxon>
        <taxon>Eremomyces</taxon>
    </lineage>
</organism>
<comment type="similarity">
    <text evidence="1">Belongs to the SWI5/SAE3 family.</text>
</comment>
<evidence type="ECO:0000256" key="4">
    <source>
        <dbReference type="SAM" id="Coils"/>
    </source>
</evidence>
<dbReference type="GO" id="GO:0000709">
    <property type="term" value="P:meiotic joint molecule formation"/>
    <property type="evidence" value="ECO:0007669"/>
    <property type="project" value="TreeGrafter"/>
</dbReference>
<dbReference type="PANTHER" id="PTHR28529:SF2">
    <property type="entry name" value="DNA REPAIR PROTEIN SWI5 HOMOLOG"/>
    <property type="match status" value="1"/>
</dbReference>
<name>A0A6G1G1L0_9PEZI</name>
<reference evidence="8" key="2">
    <citation type="submission" date="2020-04" db="EMBL/GenBank/DDBJ databases">
        <authorList>
            <consortium name="NCBI Genome Project"/>
        </authorList>
    </citation>
    <scope>NUCLEOTIDE SEQUENCE</scope>
    <source>
        <strain evidence="8">CBS 781.70</strain>
    </source>
</reference>
<feature type="coiled-coil region" evidence="4">
    <location>
        <begin position="13"/>
        <end position="40"/>
    </location>
</feature>
<proteinExistence type="inferred from homology"/>
<evidence type="ECO:0008006" key="9">
    <source>
        <dbReference type="Google" id="ProtNLM"/>
    </source>
</evidence>
<dbReference type="Gene3D" id="1.20.5.170">
    <property type="match status" value="1"/>
</dbReference>
<dbReference type="GeneID" id="54420149"/>
<dbReference type="Proteomes" id="UP000504638">
    <property type="component" value="Unplaced"/>
</dbReference>
<keyword evidence="3" id="KW-0234">DNA repair</keyword>
<reference evidence="6 8" key="1">
    <citation type="submission" date="2020-01" db="EMBL/GenBank/DDBJ databases">
        <authorList>
            <consortium name="DOE Joint Genome Institute"/>
            <person name="Haridas S."/>
            <person name="Albert R."/>
            <person name="Binder M."/>
            <person name="Bloem J."/>
            <person name="Labutti K."/>
            <person name="Salamov A."/>
            <person name="Andreopoulos B."/>
            <person name="Baker S.E."/>
            <person name="Barry K."/>
            <person name="Bills G."/>
            <person name="Bluhm B.H."/>
            <person name="Cannon C."/>
            <person name="Castanera R."/>
            <person name="Culley D.E."/>
            <person name="Daum C."/>
            <person name="Ezra D."/>
            <person name="Gonzalez J.B."/>
            <person name="Henrissat B."/>
            <person name="Kuo A."/>
            <person name="Liang C."/>
            <person name="Lipzen A."/>
            <person name="Lutzoni F."/>
            <person name="Magnuson J."/>
            <person name="Mondo S."/>
            <person name="Nolan M."/>
            <person name="Ohm R."/>
            <person name="Pangilinan J."/>
            <person name="Park H.-J."/>
            <person name="Ramirez L."/>
            <person name="Alfaro M."/>
            <person name="Sun H."/>
            <person name="Tritt A."/>
            <person name="Yoshinaga Y."/>
            <person name="Zwiers L.-H."/>
            <person name="Turgeon B.G."/>
            <person name="Goodwin S.B."/>
            <person name="Spatafora J.W."/>
            <person name="Crous P.W."/>
            <person name="Grigoriev I.V."/>
        </authorList>
    </citation>
    <scope>NUCLEOTIDE SEQUENCE</scope>
    <source>
        <strain evidence="6 8">CBS 781.70</strain>
    </source>
</reference>
<evidence type="ECO:0000256" key="1">
    <source>
        <dbReference type="ARBA" id="ARBA00008060"/>
    </source>
</evidence>
<dbReference type="RefSeq" id="XP_033533628.1">
    <property type="nucleotide sequence ID" value="XM_033679579.1"/>
</dbReference>
<dbReference type="InterPro" id="IPR010760">
    <property type="entry name" value="DNA-repair_Swi5"/>
</dbReference>
<keyword evidence="4" id="KW-0175">Coiled coil</keyword>
<dbReference type="AlphaFoldDB" id="A0A6G1G1L0"/>
<dbReference type="GO" id="GO:0032798">
    <property type="term" value="C:Swi5-Sfr1 complex"/>
    <property type="evidence" value="ECO:0007669"/>
    <property type="project" value="TreeGrafter"/>
</dbReference>
<dbReference type="GO" id="GO:0034974">
    <property type="term" value="C:Swi5-Swi2 complex"/>
    <property type="evidence" value="ECO:0007669"/>
    <property type="project" value="TreeGrafter"/>
</dbReference>
<evidence type="ECO:0000313" key="8">
    <source>
        <dbReference type="RefSeq" id="XP_033533628.1"/>
    </source>
</evidence>
<accession>A0A6G1G1L0</accession>
<sequence length="141" mass="15163">MPGLNGPDAAQKISSLQSRIQALESNLPELLARREALISQVRQCPAIASQLPSEPTDATPTAPPKAEDPQNATATDLTAEATPADSEVIAAAKKINDQHIRKLHEYNEIRDVGLGLMGMIAEKRGTRVVEVQREFGIDTAD</sequence>